<evidence type="ECO:0000259" key="3">
    <source>
        <dbReference type="Pfam" id="PF05225"/>
    </source>
</evidence>
<evidence type="ECO:0000313" key="4">
    <source>
        <dbReference type="EMBL" id="KAJ4447191.1"/>
    </source>
</evidence>
<feature type="compositionally biased region" description="Basic and acidic residues" evidence="2">
    <location>
        <begin position="21"/>
        <end position="31"/>
    </location>
</feature>
<sequence>MAGSCKGGNEPPGSLKASNYKCHEGKQKKEKGLKWDSKAMEKRIKSVISGDISLKEASALYHLPLSTLYDRVNKEKEKQAGLTPRVTEKIEHPTVLSGDMEKALVDRLLYLANRELGLTPLAD</sequence>
<evidence type="ECO:0000256" key="1">
    <source>
        <dbReference type="ARBA" id="ARBA00004123"/>
    </source>
</evidence>
<organism evidence="4 5">
    <name type="scientific">Periplaneta americana</name>
    <name type="common">American cockroach</name>
    <name type="synonym">Blatta americana</name>
    <dbReference type="NCBI Taxonomy" id="6978"/>
    <lineage>
        <taxon>Eukaryota</taxon>
        <taxon>Metazoa</taxon>
        <taxon>Ecdysozoa</taxon>
        <taxon>Arthropoda</taxon>
        <taxon>Hexapoda</taxon>
        <taxon>Insecta</taxon>
        <taxon>Pterygota</taxon>
        <taxon>Neoptera</taxon>
        <taxon>Polyneoptera</taxon>
        <taxon>Dictyoptera</taxon>
        <taxon>Blattodea</taxon>
        <taxon>Blattoidea</taxon>
        <taxon>Blattidae</taxon>
        <taxon>Blattinae</taxon>
        <taxon>Periplaneta</taxon>
    </lineage>
</organism>
<gene>
    <name evidence="4" type="ORF">ANN_09192</name>
</gene>
<evidence type="ECO:0000256" key="2">
    <source>
        <dbReference type="SAM" id="MobiDB-lite"/>
    </source>
</evidence>
<name>A0ABQ8TKP0_PERAM</name>
<comment type="subcellular location">
    <subcellularLocation>
        <location evidence="1">Nucleus</location>
    </subcellularLocation>
</comment>
<feature type="region of interest" description="Disordered" evidence="2">
    <location>
        <begin position="1"/>
        <end position="31"/>
    </location>
</feature>
<dbReference type="InterPro" id="IPR007889">
    <property type="entry name" value="HTH_Psq"/>
</dbReference>
<dbReference type="EMBL" id="JAJSOF020000005">
    <property type="protein sequence ID" value="KAJ4447191.1"/>
    <property type="molecule type" value="Genomic_DNA"/>
</dbReference>
<dbReference type="Gene3D" id="1.10.10.60">
    <property type="entry name" value="Homeodomain-like"/>
    <property type="match status" value="1"/>
</dbReference>
<keyword evidence="5" id="KW-1185">Reference proteome</keyword>
<protein>
    <recommendedName>
        <fullName evidence="3">HTH psq-type domain-containing protein</fullName>
    </recommendedName>
</protein>
<accession>A0ABQ8TKP0</accession>
<dbReference type="InterPro" id="IPR009057">
    <property type="entry name" value="Homeodomain-like_sf"/>
</dbReference>
<dbReference type="SUPFAM" id="SSF46689">
    <property type="entry name" value="Homeodomain-like"/>
    <property type="match status" value="1"/>
</dbReference>
<dbReference type="Pfam" id="PF05225">
    <property type="entry name" value="HTH_psq"/>
    <property type="match status" value="1"/>
</dbReference>
<proteinExistence type="predicted"/>
<feature type="domain" description="HTH psq-type" evidence="3">
    <location>
        <begin position="40"/>
        <end position="77"/>
    </location>
</feature>
<reference evidence="4 5" key="1">
    <citation type="journal article" date="2022" name="Allergy">
        <title>Genome assembly and annotation of Periplaneta americana reveal a comprehensive cockroach allergen profile.</title>
        <authorList>
            <person name="Wang L."/>
            <person name="Xiong Q."/>
            <person name="Saelim N."/>
            <person name="Wang L."/>
            <person name="Nong W."/>
            <person name="Wan A.T."/>
            <person name="Shi M."/>
            <person name="Liu X."/>
            <person name="Cao Q."/>
            <person name="Hui J.H.L."/>
            <person name="Sookrung N."/>
            <person name="Leung T.F."/>
            <person name="Tungtrongchitr A."/>
            <person name="Tsui S.K.W."/>
        </authorList>
    </citation>
    <scope>NUCLEOTIDE SEQUENCE [LARGE SCALE GENOMIC DNA]</scope>
    <source>
        <strain evidence="4">PWHHKU_190912</strain>
    </source>
</reference>
<dbReference type="Proteomes" id="UP001148838">
    <property type="component" value="Unassembled WGS sequence"/>
</dbReference>
<evidence type="ECO:0000313" key="5">
    <source>
        <dbReference type="Proteomes" id="UP001148838"/>
    </source>
</evidence>
<comment type="caution">
    <text evidence="4">The sequence shown here is derived from an EMBL/GenBank/DDBJ whole genome shotgun (WGS) entry which is preliminary data.</text>
</comment>